<evidence type="ECO:0000256" key="11">
    <source>
        <dbReference type="SAM" id="Coils"/>
    </source>
</evidence>
<comment type="subcellular location">
    <subcellularLocation>
        <location evidence="10">Cytoplasm</location>
        <location evidence="10">Cytoskeleton</location>
        <location evidence="10">Cilium axoneme</location>
    </subcellularLocation>
    <subcellularLocation>
        <location evidence="1">Cytoplasm</location>
        <location evidence="1">Cytoskeleton</location>
        <location evidence="1">Flagellum axoneme</location>
    </subcellularLocation>
</comment>
<dbReference type="Pfam" id="PF03148">
    <property type="entry name" value="Tektin"/>
    <property type="match status" value="1"/>
</dbReference>
<keyword evidence="7" id="KW-0206">Cytoskeleton</keyword>
<dbReference type="GO" id="GO:0015630">
    <property type="term" value="C:microtubule cytoskeleton"/>
    <property type="evidence" value="ECO:0007669"/>
    <property type="project" value="UniProtKB-UniRule"/>
</dbReference>
<keyword evidence="14" id="KW-1185">Reference proteome</keyword>
<feature type="signal peptide" evidence="12">
    <location>
        <begin position="1"/>
        <end position="17"/>
    </location>
</feature>
<evidence type="ECO:0000256" key="4">
    <source>
        <dbReference type="ARBA" id="ARBA00022846"/>
    </source>
</evidence>
<dbReference type="PANTHER" id="PTHR19960:SF25">
    <property type="entry name" value="TEKTIN-1"/>
    <property type="match status" value="1"/>
</dbReference>
<protein>
    <recommendedName>
        <fullName evidence="10">Tektin</fullName>
    </recommendedName>
</protein>
<dbReference type="GO" id="GO:0005930">
    <property type="term" value="C:axoneme"/>
    <property type="evidence" value="ECO:0007669"/>
    <property type="project" value="UniProtKB-SubCell"/>
</dbReference>
<evidence type="ECO:0000313" key="14">
    <source>
        <dbReference type="Proteomes" id="UP000198287"/>
    </source>
</evidence>
<dbReference type="Proteomes" id="UP000198287">
    <property type="component" value="Unassembled WGS sequence"/>
</dbReference>
<evidence type="ECO:0000256" key="10">
    <source>
        <dbReference type="RuleBase" id="RU367040"/>
    </source>
</evidence>
<dbReference type="OMA" id="DTELPLM"/>
<comment type="similarity">
    <text evidence="2 10">Belongs to the tektin family.</text>
</comment>
<evidence type="ECO:0000256" key="12">
    <source>
        <dbReference type="SAM" id="SignalP"/>
    </source>
</evidence>
<evidence type="ECO:0000256" key="3">
    <source>
        <dbReference type="ARBA" id="ARBA00022490"/>
    </source>
</evidence>
<reference evidence="13 14" key="1">
    <citation type="submission" date="2015-12" db="EMBL/GenBank/DDBJ databases">
        <title>The genome of Folsomia candida.</title>
        <authorList>
            <person name="Faddeeva A."/>
            <person name="Derks M.F."/>
            <person name="Anvar Y."/>
            <person name="Smit S."/>
            <person name="Van Straalen N."/>
            <person name="Roelofs D."/>
        </authorList>
    </citation>
    <scope>NUCLEOTIDE SEQUENCE [LARGE SCALE GENOMIC DNA]</scope>
    <source>
        <strain evidence="13 14">VU population</strain>
        <tissue evidence="13">Whole body</tissue>
    </source>
</reference>
<evidence type="ECO:0000256" key="5">
    <source>
        <dbReference type="ARBA" id="ARBA00023054"/>
    </source>
</evidence>
<dbReference type="GO" id="GO:0060294">
    <property type="term" value="P:cilium movement involved in cell motility"/>
    <property type="evidence" value="ECO:0007669"/>
    <property type="project" value="UniProtKB-UniRule"/>
</dbReference>
<dbReference type="AlphaFoldDB" id="A0A226D9D0"/>
<keyword evidence="12" id="KW-0732">Signal</keyword>
<feature type="chain" id="PRO_5012262747" description="Tektin" evidence="12">
    <location>
        <begin position="18"/>
        <end position="541"/>
    </location>
</feature>
<evidence type="ECO:0000256" key="7">
    <source>
        <dbReference type="ARBA" id="ARBA00023212"/>
    </source>
</evidence>
<evidence type="ECO:0000256" key="1">
    <source>
        <dbReference type="ARBA" id="ARBA00004611"/>
    </source>
</evidence>
<keyword evidence="6 10" id="KW-0969">Cilium</keyword>
<keyword evidence="8 10" id="KW-0966">Cell projection</keyword>
<proteinExistence type="inferred from homology"/>
<dbReference type="InterPro" id="IPR000435">
    <property type="entry name" value="Tektins"/>
</dbReference>
<evidence type="ECO:0000256" key="9">
    <source>
        <dbReference type="ARBA" id="ARBA00045224"/>
    </source>
</evidence>
<organism evidence="13 14">
    <name type="scientific">Folsomia candida</name>
    <name type="common">Springtail</name>
    <dbReference type="NCBI Taxonomy" id="158441"/>
    <lineage>
        <taxon>Eukaryota</taxon>
        <taxon>Metazoa</taxon>
        <taxon>Ecdysozoa</taxon>
        <taxon>Arthropoda</taxon>
        <taxon>Hexapoda</taxon>
        <taxon>Collembola</taxon>
        <taxon>Entomobryomorpha</taxon>
        <taxon>Isotomoidea</taxon>
        <taxon>Isotomidae</taxon>
        <taxon>Proisotominae</taxon>
        <taxon>Folsomia</taxon>
    </lineage>
</organism>
<keyword evidence="4 10" id="KW-0282">Flagellum</keyword>
<evidence type="ECO:0000256" key="8">
    <source>
        <dbReference type="ARBA" id="ARBA00023273"/>
    </source>
</evidence>
<name>A0A226D9D0_FOLCA</name>
<gene>
    <name evidence="13" type="ORF">Fcan01_23369</name>
</gene>
<dbReference type="InterPro" id="IPR048256">
    <property type="entry name" value="Tektin-like"/>
</dbReference>
<dbReference type="EMBL" id="LNIX01000028">
    <property type="protein sequence ID" value="OXA41819.1"/>
    <property type="molecule type" value="Genomic_DNA"/>
</dbReference>
<dbReference type="STRING" id="158441.A0A226D9D0"/>
<dbReference type="OrthoDB" id="10054259at2759"/>
<dbReference type="GO" id="GO:0005634">
    <property type="term" value="C:nucleus"/>
    <property type="evidence" value="ECO:0007669"/>
    <property type="project" value="TreeGrafter"/>
</dbReference>
<dbReference type="GO" id="GO:0060271">
    <property type="term" value="P:cilium assembly"/>
    <property type="evidence" value="ECO:0007669"/>
    <property type="project" value="UniProtKB-UniRule"/>
</dbReference>
<evidence type="ECO:0000256" key="2">
    <source>
        <dbReference type="ARBA" id="ARBA00007209"/>
    </source>
</evidence>
<keyword evidence="5 11" id="KW-0175">Coiled coil</keyword>
<keyword evidence="3" id="KW-0963">Cytoplasm</keyword>
<dbReference type="PANTHER" id="PTHR19960">
    <property type="entry name" value="TEKTIN"/>
    <property type="match status" value="1"/>
</dbReference>
<comment type="caution">
    <text evidence="13">The sequence shown here is derived from an EMBL/GenBank/DDBJ whole genome shotgun (WGS) entry which is preliminary data.</text>
</comment>
<evidence type="ECO:0000313" key="13">
    <source>
        <dbReference type="EMBL" id="OXA41819.1"/>
    </source>
</evidence>
<accession>A0A226D9D0</accession>
<evidence type="ECO:0000256" key="6">
    <source>
        <dbReference type="ARBA" id="ARBA00023069"/>
    </source>
</evidence>
<sequence length="541" mass="62770">MMKGILVIAFFVVIAIASVNSRISDDVGGTMNLMFDGELSPSKYMAVEVDPYDYLNDLTRVKKSLERRIPILVNFPVILPNGPVTKYRFTMASLKCPVRFGDEDCVETGWVSTRPNVIHGPKRYSAEEWSLAETMTHNAAESEQQSAGVPTPHARINIDLCYNLLIHNALLEWVLAEAARLAEETREITDRAQEDIDWKFRQRFREMEHWRDEMKLNFGDLNSEIDAMSIYRRRLENALSTLCQIIQTNDEILKLRDCRIGVDLVNDEPQKQILQEMKMVEGIQSVLKRNMEVCTEQLRLIRKCAVVLGRQLRDKDTAIDVDRIAYNFDEHRASVQRQCEKLCIDDVSGNVTEQDWIDATEKSKLDAEKAVNASIQFRTTIDSILRQICEDLRREICLTNFTFERRLREVIQAKERMEFQHSAITVKVREIEGTICKLSKAFEERQSAVALAETRACIRGQRPNMEKIRDPLQRRLYLAIEDENEQMTRINRKIMEANVTIRNLQRNQLDLEEMINIKLKTIAIDEVQVIPLRKSINIQEY</sequence>
<feature type="coiled-coil region" evidence="11">
    <location>
        <begin position="480"/>
        <end position="514"/>
    </location>
</feature>
<comment type="function">
    <text evidence="9">Microtubule inner protein (MIP) part of the dynein-decorated doublet microtubules (DMTs) in cilia and flagellar axoneme. Forms filamentous polymers in the walls of ciliary and flagellar microtubules.</text>
</comment>